<gene>
    <name evidence="1" type="ORF">GCM10023165_22700</name>
</gene>
<proteinExistence type="predicted"/>
<dbReference type="Proteomes" id="UP001500975">
    <property type="component" value="Unassembled WGS sequence"/>
</dbReference>
<accession>A0ABP8HN76</accession>
<dbReference type="RefSeq" id="WP_345537918.1">
    <property type="nucleotide sequence ID" value="NZ_BAABGJ010000020.1"/>
</dbReference>
<sequence>MAVDRNVLTPQERLAISRRALVEQLQGHEARPADEADFSPRTVSPRRETLFDRIAWVRMGRQIVARWWRRHPANAATQLARPLLERYAREKPAKLVAAAAGTGALLVLIRPWRLLSVTAVVAALLKTSDIADLVTTLLHKTSHAPRKDPP</sequence>
<dbReference type="EMBL" id="BAABGJ010000020">
    <property type="protein sequence ID" value="GAA4341712.1"/>
    <property type="molecule type" value="Genomic_DNA"/>
</dbReference>
<name>A0ABP8HN76_9BURK</name>
<comment type="caution">
    <text evidence="1">The sequence shown here is derived from an EMBL/GenBank/DDBJ whole genome shotgun (WGS) entry which is preliminary data.</text>
</comment>
<reference evidence="2" key="1">
    <citation type="journal article" date="2019" name="Int. J. Syst. Evol. Microbiol.">
        <title>The Global Catalogue of Microorganisms (GCM) 10K type strain sequencing project: providing services to taxonomists for standard genome sequencing and annotation.</title>
        <authorList>
            <consortium name="The Broad Institute Genomics Platform"/>
            <consortium name="The Broad Institute Genome Sequencing Center for Infectious Disease"/>
            <person name="Wu L."/>
            <person name="Ma J."/>
        </authorList>
    </citation>
    <scope>NUCLEOTIDE SEQUENCE [LARGE SCALE GENOMIC DNA]</scope>
    <source>
        <strain evidence="2">JCM 17804</strain>
    </source>
</reference>
<evidence type="ECO:0000313" key="1">
    <source>
        <dbReference type="EMBL" id="GAA4341712.1"/>
    </source>
</evidence>
<keyword evidence="2" id="KW-1185">Reference proteome</keyword>
<organism evidence="1 2">
    <name type="scientific">Variovorax defluvii</name>
    <dbReference type="NCBI Taxonomy" id="913761"/>
    <lineage>
        <taxon>Bacteria</taxon>
        <taxon>Pseudomonadati</taxon>
        <taxon>Pseudomonadota</taxon>
        <taxon>Betaproteobacteria</taxon>
        <taxon>Burkholderiales</taxon>
        <taxon>Comamonadaceae</taxon>
        <taxon>Variovorax</taxon>
    </lineage>
</organism>
<evidence type="ECO:0000313" key="2">
    <source>
        <dbReference type="Proteomes" id="UP001500975"/>
    </source>
</evidence>
<protein>
    <submittedName>
        <fullName evidence="1">Uncharacterized protein</fullName>
    </submittedName>
</protein>